<dbReference type="SUPFAM" id="SSF48726">
    <property type="entry name" value="Immunoglobulin"/>
    <property type="match status" value="1"/>
</dbReference>
<evidence type="ECO:0000256" key="12">
    <source>
        <dbReference type="ARBA" id="ARBA00023137"/>
    </source>
</evidence>
<dbReference type="Proteomes" id="UP000008229">
    <property type="component" value="Chromosome"/>
</dbReference>
<feature type="chain" id="PRO_5003044206" description="receptor protein-tyrosine kinase" evidence="16">
    <location>
        <begin position="28"/>
        <end position="577"/>
    </location>
</feature>
<dbReference type="GO" id="GO:0005524">
    <property type="term" value="F:ATP binding"/>
    <property type="evidence" value="ECO:0007669"/>
    <property type="project" value="UniProtKB-KW"/>
</dbReference>
<evidence type="ECO:0000313" key="19">
    <source>
        <dbReference type="Proteomes" id="UP000008229"/>
    </source>
</evidence>
<dbReference type="OrthoDB" id="614750at2"/>
<keyword evidence="15" id="KW-0325">Glycoprotein</keyword>
<keyword evidence="19" id="KW-1185">Reference proteome</keyword>
<feature type="signal peptide" evidence="16">
    <location>
        <begin position="1"/>
        <end position="27"/>
    </location>
</feature>
<keyword evidence="11" id="KW-0472">Membrane</keyword>
<dbReference type="HOGENOM" id="CLU_472296_0_0_11"/>
<reference evidence="18 19" key="1">
    <citation type="journal article" date="2010" name="Stand. Genomic Sci.">
        <title>Complete genome sequence of Conexibacter woesei type strain (ID131577).</title>
        <authorList>
            <person name="Pukall R."/>
            <person name="Lapidus A."/>
            <person name="Glavina Del Rio T."/>
            <person name="Copeland A."/>
            <person name="Tice H."/>
            <person name="Cheng J.-F."/>
            <person name="Lucas S."/>
            <person name="Chen F."/>
            <person name="Nolan M."/>
            <person name="Bruce D."/>
            <person name="Goodwin L."/>
            <person name="Pitluck S."/>
            <person name="Mavromatis K."/>
            <person name="Ivanova N."/>
            <person name="Ovchinnikova G."/>
            <person name="Pati A."/>
            <person name="Chen A."/>
            <person name="Palaniappan K."/>
            <person name="Land M."/>
            <person name="Hauser L."/>
            <person name="Chang Y.-J."/>
            <person name="Jeffries C.D."/>
            <person name="Chain P."/>
            <person name="Meincke L."/>
            <person name="Sims D."/>
            <person name="Brettin T."/>
            <person name="Detter J.C."/>
            <person name="Rohde M."/>
            <person name="Goeker M."/>
            <person name="Bristow J."/>
            <person name="Eisen J.A."/>
            <person name="Markowitz V."/>
            <person name="Kyrpides N.C."/>
            <person name="Klenk H.-P."/>
            <person name="Hugenholtz P."/>
        </authorList>
    </citation>
    <scope>NUCLEOTIDE SEQUENCE [LARGE SCALE GENOMIC DNA]</scope>
    <source>
        <strain evidence="19">DSM 14684 / CIP 108061 / JCM 11494 / NBRC 100937 / ID131577</strain>
    </source>
</reference>
<keyword evidence="14" id="KW-0675">Receptor</keyword>
<keyword evidence="8" id="KW-0418">Kinase</keyword>
<dbReference type="RefSeq" id="WP_012934804.1">
    <property type="nucleotide sequence ID" value="NC_013739.1"/>
</dbReference>
<evidence type="ECO:0000256" key="1">
    <source>
        <dbReference type="ARBA" id="ARBA00004251"/>
    </source>
</evidence>
<evidence type="ECO:0000256" key="16">
    <source>
        <dbReference type="SAM" id="SignalP"/>
    </source>
</evidence>
<proteinExistence type="predicted"/>
<evidence type="ECO:0000256" key="6">
    <source>
        <dbReference type="ARBA" id="ARBA00022729"/>
    </source>
</evidence>
<keyword evidence="12" id="KW-0829">Tyrosine-protein kinase</keyword>
<dbReference type="eggNOG" id="COG3391">
    <property type="taxonomic scope" value="Bacteria"/>
</dbReference>
<evidence type="ECO:0000256" key="15">
    <source>
        <dbReference type="ARBA" id="ARBA00023180"/>
    </source>
</evidence>
<evidence type="ECO:0000256" key="5">
    <source>
        <dbReference type="ARBA" id="ARBA00022692"/>
    </source>
</evidence>
<evidence type="ECO:0000256" key="13">
    <source>
        <dbReference type="ARBA" id="ARBA00023157"/>
    </source>
</evidence>
<evidence type="ECO:0000256" key="11">
    <source>
        <dbReference type="ARBA" id="ARBA00023136"/>
    </source>
</evidence>
<dbReference type="Pfam" id="PF12810">
    <property type="entry name" value="ALK_LTK_GRD"/>
    <property type="match status" value="1"/>
</dbReference>
<evidence type="ECO:0000256" key="9">
    <source>
        <dbReference type="ARBA" id="ARBA00022840"/>
    </source>
</evidence>
<evidence type="ECO:0000256" key="2">
    <source>
        <dbReference type="ARBA" id="ARBA00011902"/>
    </source>
</evidence>
<dbReference type="GO" id="GO:0004714">
    <property type="term" value="F:transmembrane receptor protein tyrosine kinase activity"/>
    <property type="evidence" value="ECO:0007669"/>
    <property type="project" value="UniProtKB-EC"/>
</dbReference>
<evidence type="ECO:0000256" key="8">
    <source>
        <dbReference type="ARBA" id="ARBA00022777"/>
    </source>
</evidence>
<comment type="subcellular location">
    <subcellularLocation>
        <location evidence="1">Cell membrane</location>
        <topology evidence="1">Single-pass type I membrane protein</topology>
    </subcellularLocation>
</comment>
<reference evidence="19" key="2">
    <citation type="submission" date="2010-01" db="EMBL/GenBank/DDBJ databases">
        <title>The complete genome of Conexibacter woesei DSM 14684.</title>
        <authorList>
            <consortium name="US DOE Joint Genome Institute (JGI-PGF)"/>
            <person name="Lucas S."/>
            <person name="Copeland A."/>
            <person name="Lapidus A."/>
            <person name="Glavina del Rio T."/>
            <person name="Dalin E."/>
            <person name="Tice H."/>
            <person name="Bruce D."/>
            <person name="Goodwin L."/>
            <person name="Pitluck S."/>
            <person name="Kyrpides N."/>
            <person name="Mavromatis K."/>
            <person name="Ivanova N."/>
            <person name="Mikhailova N."/>
            <person name="Chertkov O."/>
            <person name="Brettin T."/>
            <person name="Detter J.C."/>
            <person name="Han C."/>
            <person name="Larimer F."/>
            <person name="Land M."/>
            <person name="Hauser L."/>
            <person name="Markowitz V."/>
            <person name="Cheng J.-F."/>
            <person name="Hugenholtz P."/>
            <person name="Woyke T."/>
            <person name="Wu D."/>
            <person name="Pukall R."/>
            <person name="Steenblock K."/>
            <person name="Schneider S."/>
            <person name="Klenk H.-P."/>
            <person name="Eisen J.A."/>
        </authorList>
    </citation>
    <scope>NUCLEOTIDE SEQUENCE [LARGE SCALE GENOMIC DNA]</scope>
    <source>
        <strain evidence="19">DSM 14684 / CIP 108061 / JCM 11494 / NBRC 100937 / ID131577</strain>
    </source>
</reference>
<dbReference type="GO" id="GO:0005886">
    <property type="term" value="C:plasma membrane"/>
    <property type="evidence" value="ECO:0007669"/>
    <property type="project" value="UniProtKB-SubCell"/>
</dbReference>
<evidence type="ECO:0000259" key="17">
    <source>
        <dbReference type="PROSITE" id="PS50835"/>
    </source>
</evidence>
<dbReference type="InterPro" id="IPR007110">
    <property type="entry name" value="Ig-like_dom"/>
</dbReference>
<dbReference type="KEGG" id="cwo:Cwoe_3335"/>
<dbReference type="InterPro" id="IPR036179">
    <property type="entry name" value="Ig-like_dom_sf"/>
</dbReference>
<dbReference type="STRING" id="469383.Cwoe_3335"/>
<evidence type="ECO:0000256" key="10">
    <source>
        <dbReference type="ARBA" id="ARBA00022989"/>
    </source>
</evidence>
<evidence type="ECO:0000313" key="18">
    <source>
        <dbReference type="EMBL" id="ADB51753.1"/>
    </source>
</evidence>
<keyword evidence="4" id="KW-0808">Transferase</keyword>
<dbReference type="AlphaFoldDB" id="D3FF36"/>
<evidence type="ECO:0000256" key="14">
    <source>
        <dbReference type="ARBA" id="ARBA00023170"/>
    </source>
</evidence>
<feature type="domain" description="Ig-like" evidence="17">
    <location>
        <begin position="386"/>
        <end position="466"/>
    </location>
</feature>
<keyword evidence="6 16" id="KW-0732">Signal</keyword>
<gene>
    <name evidence="18" type="ordered locus">Cwoe_3335</name>
</gene>
<dbReference type="EMBL" id="CP001854">
    <property type="protein sequence ID" value="ADB51753.1"/>
    <property type="molecule type" value="Genomic_DNA"/>
</dbReference>
<dbReference type="PROSITE" id="PS50835">
    <property type="entry name" value="IG_LIKE"/>
    <property type="match status" value="2"/>
</dbReference>
<organism evidence="18 19">
    <name type="scientific">Conexibacter woesei (strain DSM 14684 / CCUG 47730 / CIP 108061 / JCM 11494 / NBRC 100937 / ID131577)</name>
    <dbReference type="NCBI Taxonomy" id="469383"/>
    <lineage>
        <taxon>Bacteria</taxon>
        <taxon>Bacillati</taxon>
        <taxon>Actinomycetota</taxon>
        <taxon>Thermoleophilia</taxon>
        <taxon>Solirubrobacterales</taxon>
        <taxon>Conexibacteraceae</taxon>
        <taxon>Conexibacter</taxon>
    </lineage>
</organism>
<name>D3FF36_CONWI</name>
<keyword evidence="10" id="KW-1133">Transmembrane helix</keyword>
<keyword evidence="13" id="KW-1015">Disulfide bond</keyword>
<dbReference type="InterPro" id="IPR055163">
    <property type="entry name" value="ALK/LTK-like_GRD"/>
</dbReference>
<sequence precursor="true">MHRARRSLAALAVAAAGSAIVAGSAVAAPVQRVFQYNGPTPQVWTAPAGVTEATFTLVGASGAAAAGSGAAGGFGAQIVATLPVTPGQAYELVVGGQGTGATGGFNGGGAGGANTLVAGGGGGATDVRLGTGAPAAARLLVAAGGGGGGAAGTSATLFGVGGVGGSATNNGAAGAASGSVTAGGGGLTLGTGGTAGRDGTSAGAQGLPGNGTGVGGAGAAQAPIAAGGNGGGGGGGYIGGGGGGAGASNLLLDGAGGGGGAGGQNYLPPNAPNPTVGLSDLTGNGVAIVSYEPLAAPAVRTQPTLSGVGAVGRELTCELGTWSGSPSLAVAWLRNGTAISGATTARYTLATADGGQQVACQVTATNSAGSTIARTPALGIPAAAAPAASVLPRVSGVAAIRGRLTCIPGTWSGAPTFTYTWLRNGAPISGATSATYSPVTADAGQVLQCAVRATATGLSTTAQSVATGGPPRLVILSTVALVSRSGAVTVTLGCFGPTACRVPRVTVTSGQVIARAGARTVRAGGTSRVELRLGRRGVSKLRSAGSSIPVRFVSTPTGGYGGNARLQFVALRGATLG</sequence>
<dbReference type="Gene3D" id="2.60.40.2700">
    <property type="match status" value="2"/>
</dbReference>
<protein>
    <recommendedName>
        <fullName evidence="2">receptor protein-tyrosine kinase</fullName>
        <ecNumber evidence="2">2.7.10.1</ecNumber>
    </recommendedName>
</protein>
<keyword evidence="9" id="KW-0067">ATP-binding</keyword>
<keyword evidence="3" id="KW-1003">Cell membrane</keyword>
<evidence type="ECO:0000256" key="3">
    <source>
        <dbReference type="ARBA" id="ARBA00022475"/>
    </source>
</evidence>
<dbReference type="EC" id="2.7.10.1" evidence="2"/>
<keyword evidence="5" id="KW-0812">Transmembrane</keyword>
<feature type="domain" description="Ig-like" evidence="17">
    <location>
        <begin position="297"/>
        <end position="373"/>
    </location>
</feature>
<evidence type="ECO:0000256" key="4">
    <source>
        <dbReference type="ARBA" id="ARBA00022679"/>
    </source>
</evidence>
<accession>D3FF36</accession>
<evidence type="ECO:0000256" key="7">
    <source>
        <dbReference type="ARBA" id="ARBA00022741"/>
    </source>
</evidence>
<keyword evidence="7" id="KW-0547">Nucleotide-binding</keyword>